<sequence>MRLFLVRHGQTPSNLLRALDTGRPGPGLTDLGLEQARALVERLSAEHLDAVYASPLLRAQLTAGPLSQARNLTATVLEGLEEIGAGALEMLNDDDSCASYGAHVIAWGLGDSLSRIEGAEDHTTFFRRFDAAVDQMARTHGPDSSVLAVSHGAAIRCWTAARVQHDGAFDVRLPLANTGIVAVEGTPGSWRLHGLL</sequence>
<proteinExistence type="predicted"/>
<dbReference type="InterPro" id="IPR050275">
    <property type="entry name" value="PGM_Phosphatase"/>
</dbReference>
<dbReference type="PANTHER" id="PTHR48100">
    <property type="entry name" value="BROAD-SPECIFICITY PHOSPHATASE YOR283W-RELATED"/>
    <property type="match status" value="1"/>
</dbReference>
<dbReference type="InterPro" id="IPR001345">
    <property type="entry name" value="PG/BPGM_mutase_AS"/>
</dbReference>
<keyword evidence="2" id="KW-1185">Reference proteome</keyword>
<name>A0A1H4K6V8_9MICC</name>
<protein>
    <submittedName>
        <fullName evidence="1">Probable phosphoglycerate mutase</fullName>
    </submittedName>
</protein>
<dbReference type="SMART" id="SM00855">
    <property type="entry name" value="PGAM"/>
    <property type="match status" value="1"/>
</dbReference>
<dbReference type="Proteomes" id="UP000182652">
    <property type="component" value="Unassembled WGS sequence"/>
</dbReference>
<dbReference type="GO" id="GO:0016791">
    <property type="term" value="F:phosphatase activity"/>
    <property type="evidence" value="ECO:0007669"/>
    <property type="project" value="TreeGrafter"/>
</dbReference>
<gene>
    <name evidence="1" type="ORF">SAMN04489745_0532</name>
</gene>
<dbReference type="SUPFAM" id="SSF53254">
    <property type="entry name" value="Phosphoglycerate mutase-like"/>
    <property type="match status" value="1"/>
</dbReference>
<reference evidence="1 2" key="1">
    <citation type="submission" date="2016-10" db="EMBL/GenBank/DDBJ databases">
        <authorList>
            <person name="de Groot N.N."/>
        </authorList>
    </citation>
    <scope>NUCLEOTIDE SEQUENCE [LARGE SCALE GENOMIC DNA]</scope>
    <source>
        <strain evidence="1 2">DSM 10495</strain>
    </source>
</reference>
<dbReference type="PANTHER" id="PTHR48100:SF58">
    <property type="entry name" value="PE-PGRS FAMILY PROTEIN PE_PGRS11"/>
    <property type="match status" value="1"/>
</dbReference>
<dbReference type="STRING" id="156980.SAMN04489745_0532"/>
<dbReference type="Pfam" id="PF00300">
    <property type="entry name" value="His_Phos_1"/>
    <property type="match status" value="1"/>
</dbReference>
<evidence type="ECO:0000313" key="2">
    <source>
        <dbReference type="Proteomes" id="UP000182652"/>
    </source>
</evidence>
<dbReference type="CDD" id="cd07067">
    <property type="entry name" value="HP_PGM_like"/>
    <property type="match status" value="1"/>
</dbReference>
<dbReference type="EMBL" id="FNSN01000003">
    <property type="protein sequence ID" value="SEB54254.1"/>
    <property type="molecule type" value="Genomic_DNA"/>
</dbReference>
<dbReference type="AlphaFoldDB" id="A0A1H4K6V8"/>
<dbReference type="PROSITE" id="PS00175">
    <property type="entry name" value="PG_MUTASE"/>
    <property type="match status" value="1"/>
</dbReference>
<dbReference type="GO" id="GO:0005737">
    <property type="term" value="C:cytoplasm"/>
    <property type="evidence" value="ECO:0007669"/>
    <property type="project" value="TreeGrafter"/>
</dbReference>
<dbReference type="InterPro" id="IPR013078">
    <property type="entry name" value="His_Pase_superF_clade-1"/>
</dbReference>
<dbReference type="InterPro" id="IPR029033">
    <property type="entry name" value="His_PPase_superfam"/>
</dbReference>
<dbReference type="RefSeq" id="WP_066213668.1">
    <property type="nucleotide sequence ID" value="NZ_FNSN01000003.1"/>
</dbReference>
<organism evidence="1 2">
    <name type="scientific">Arthrobacter woluwensis</name>
    <dbReference type="NCBI Taxonomy" id="156980"/>
    <lineage>
        <taxon>Bacteria</taxon>
        <taxon>Bacillati</taxon>
        <taxon>Actinomycetota</taxon>
        <taxon>Actinomycetes</taxon>
        <taxon>Micrococcales</taxon>
        <taxon>Micrococcaceae</taxon>
        <taxon>Arthrobacter</taxon>
    </lineage>
</organism>
<dbReference type="Gene3D" id="3.40.50.1240">
    <property type="entry name" value="Phosphoglycerate mutase-like"/>
    <property type="match status" value="1"/>
</dbReference>
<evidence type="ECO:0000313" key="1">
    <source>
        <dbReference type="EMBL" id="SEB54254.1"/>
    </source>
</evidence>
<accession>A0A1H4K6V8</accession>